<sequence length="158" mass="18114">MKGSLVTKLFLLKLMCSVYLSLILLSLLSYPTSAYMSDIETKSVLLTIGKWEKGSNTAIQGTEIFEHDVSKSNKEHSEIVEEKRSESEQHAYSDRELNAFREVKKLLNNEIPFSDAINDVALMFSKSELQELIRVEVKCAIEEEREAFFNLIEARFAR</sequence>
<organism evidence="1 2">
    <name type="scientific">Metabacillus herbersteinensis</name>
    <dbReference type="NCBI Taxonomy" id="283816"/>
    <lineage>
        <taxon>Bacteria</taxon>
        <taxon>Bacillati</taxon>
        <taxon>Bacillota</taxon>
        <taxon>Bacilli</taxon>
        <taxon>Bacillales</taxon>
        <taxon>Bacillaceae</taxon>
        <taxon>Metabacillus</taxon>
    </lineage>
</organism>
<dbReference type="Proteomes" id="UP001589854">
    <property type="component" value="Unassembled WGS sequence"/>
</dbReference>
<reference evidence="1 2" key="1">
    <citation type="submission" date="2024-09" db="EMBL/GenBank/DDBJ databases">
        <authorList>
            <person name="Sun Q."/>
            <person name="Mori K."/>
        </authorList>
    </citation>
    <scope>NUCLEOTIDE SEQUENCE [LARGE SCALE GENOMIC DNA]</scope>
    <source>
        <strain evidence="1 2">CCM 7228</strain>
    </source>
</reference>
<evidence type="ECO:0000313" key="1">
    <source>
        <dbReference type="EMBL" id="MFC0272378.1"/>
    </source>
</evidence>
<keyword evidence="2" id="KW-1185">Reference proteome</keyword>
<accession>A0ABV6GFB1</accession>
<evidence type="ECO:0000313" key="2">
    <source>
        <dbReference type="Proteomes" id="UP001589854"/>
    </source>
</evidence>
<dbReference type="EMBL" id="JBHLVO010000010">
    <property type="protein sequence ID" value="MFC0272378.1"/>
    <property type="molecule type" value="Genomic_DNA"/>
</dbReference>
<proteinExistence type="predicted"/>
<gene>
    <name evidence="1" type="ORF">ACFFIX_13130</name>
</gene>
<dbReference type="RefSeq" id="WP_378934629.1">
    <property type="nucleotide sequence ID" value="NZ_JBHLVO010000010.1"/>
</dbReference>
<comment type="caution">
    <text evidence="1">The sequence shown here is derived from an EMBL/GenBank/DDBJ whole genome shotgun (WGS) entry which is preliminary data.</text>
</comment>
<protein>
    <submittedName>
        <fullName evidence="1">Uncharacterized protein</fullName>
    </submittedName>
</protein>
<name>A0ABV6GFB1_9BACI</name>